<name>A0ABU3TYW1_9FIRM</name>
<keyword evidence="3" id="KW-1185">Reference proteome</keyword>
<reference evidence="2 3" key="1">
    <citation type="submission" date="2023-10" db="EMBL/GenBank/DDBJ databases">
        <title>Host Genetic Regulation of Human Gut Microbial Structural Variation.</title>
        <authorList>
            <person name="Harmsen H.J.M."/>
        </authorList>
    </citation>
    <scope>NUCLEOTIDE SEQUENCE [LARGE SCALE GENOMIC DNA]</scope>
    <source>
        <strain evidence="2 3">HTF-F</strain>
    </source>
</reference>
<protein>
    <recommendedName>
        <fullName evidence="4">DUF3021 family protein</fullName>
    </recommendedName>
</protein>
<keyword evidence="1" id="KW-1133">Transmembrane helix</keyword>
<evidence type="ECO:0000313" key="2">
    <source>
        <dbReference type="EMBL" id="MDU8688498.1"/>
    </source>
</evidence>
<evidence type="ECO:0000256" key="1">
    <source>
        <dbReference type="SAM" id="Phobius"/>
    </source>
</evidence>
<keyword evidence="1" id="KW-0812">Transmembrane</keyword>
<organism evidence="2 3">
    <name type="scientific">Faecalibacterium wellingii</name>
    <dbReference type="NCBI Taxonomy" id="2929491"/>
    <lineage>
        <taxon>Bacteria</taxon>
        <taxon>Bacillati</taxon>
        <taxon>Bacillota</taxon>
        <taxon>Clostridia</taxon>
        <taxon>Eubacteriales</taxon>
        <taxon>Oscillospiraceae</taxon>
        <taxon>Faecalibacterium</taxon>
    </lineage>
</organism>
<proteinExistence type="predicted"/>
<comment type="caution">
    <text evidence="2">The sequence shown here is derived from an EMBL/GenBank/DDBJ whole genome shotgun (WGS) entry which is preliminary data.</text>
</comment>
<evidence type="ECO:0000313" key="3">
    <source>
        <dbReference type="Proteomes" id="UP001263246"/>
    </source>
</evidence>
<evidence type="ECO:0008006" key="4">
    <source>
        <dbReference type="Google" id="ProtNLM"/>
    </source>
</evidence>
<dbReference type="Proteomes" id="UP001263246">
    <property type="component" value="Unassembled WGS sequence"/>
</dbReference>
<gene>
    <name evidence="2" type="ORF">RX402_07025</name>
</gene>
<feature type="transmembrane region" description="Helical" evidence="1">
    <location>
        <begin position="12"/>
        <end position="31"/>
    </location>
</feature>
<accession>A0ABU3TYW1</accession>
<feature type="transmembrane region" description="Helical" evidence="1">
    <location>
        <begin position="37"/>
        <end position="57"/>
    </location>
</feature>
<feature type="transmembrane region" description="Helical" evidence="1">
    <location>
        <begin position="69"/>
        <end position="89"/>
    </location>
</feature>
<keyword evidence="1" id="KW-0472">Membrane</keyword>
<dbReference type="RefSeq" id="WP_249236766.1">
    <property type="nucleotide sequence ID" value="NZ_CP094473.1"/>
</dbReference>
<dbReference type="EMBL" id="JAWHPR010000003">
    <property type="protein sequence ID" value="MDU8688498.1"/>
    <property type="molecule type" value="Genomic_DNA"/>
</dbReference>
<feature type="transmembrane region" description="Helical" evidence="1">
    <location>
        <begin position="101"/>
        <end position="127"/>
    </location>
</feature>
<sequence>MKKIEFWLHRFVFVYGLIMLSTFFMCLLFNPTSELPVVTFFGRCILLTLVSMLTLLIYTSGEELSNRAWWARTFLHAILLEAVLLPLAHNWGFWYNTLDGLIYGTFILAAKVMWHLIDFGQSFYIAAALNEQIRKRKLEEIQKEGTNNG</sequence>